<evidence type="ECO:0000313" key="21">
    <source>
        <dbReference type="Proteomes" id="UP000678393"/>
    </source>
</evidence>
<dbReference type="SMART" id="SM00181">
    <property type="entry name" value="EGF"/>
    <property type="match status" value="6"/>
</dbReference>
<evidence type="ECO:0000256" key="12">
    <source>
        <dbReference type="ARBA" id="ARBA00023136"/>
    </source>
</evidence>
<comment type="caution">
    <text evidence="20">The sequence shown here is derived from an EMBL/GenBank/DDBJ whole genome shotgun (WGS) entry which is preliminary data.</text>
</comment>
<dbReference type="GO" id="GO:0007154">
    <property type="term" value="P:cell communication"/>
    <property type="evidence" value="ECO:0007669"/>
    <property type="project" value="InterPro"/>
</dbReference>
<comment type="subcellular location">
    <subcellularLocation>
        <location evidence="1">Cell membrane</location>
        <topology evidence="1">Single-pass type I membrane protein</topology>
    </subcellularLocation>
    <subcellularLocation>
        <location evidence="17">Membrane</location>
        <topology evidence="17">Single-pass type I membrane protein</topology>
    </subcellularLocation>
</comment>
<evidence type="ECO:0000256" key="1">
    <source>
        <dbReference type="ARBA" id="ARBA00004251"/>
    </source>
</evidence>
<sequence length="353" mass="38617">INIELRVYCEPYFFGYDCSENCQARDDDSGHFICNPLTGDKICLFGWIGPDCTTNFDDCNGNRCHDGANCIDQIGYYTCKCPPGRTAVRARTMGCGFCTAKDGQDVCYCKDGYHGELCDQAVTSCADKPCLHMALCEDLPAGYRCTCLAGYSGKTCSDKASYTGLNGVKIFTGDRCEFKTNECESNPCQHGGLCIDLHLGYKCLCTEATTGNYHCCCCPNCEIFITTDPCSSNPCHNEATCLPAIDLVHFTCQCARDYTGILCDVFVDVCDTLVCQNGGTCHSDTHGCECEEGYRGTFCEEDINECQEDLCENGGTCIDKINDFECLCPLGFTGPLCDEMESITPVEDAQTEM</sequence>
<evidence type="ECO:0000256" key="9">
    <source>
        <dbReference type="ARBA" id="ARBA00022837"/>
    </source>
</evidence>
<evidence type="ECO:0000259" key="18">
    <source>
        <dbReference type="PROSITE" id="PS50026"/>
    </source>
</evidence>
<dbReference type="Gene3D" id="2.10.25.140">
    <property type="match status" value="1"/>
</dbReference>
<feature type="domain" description="EGF-like" evidence="18">
    <location>
        <begin position="121"/>
        <end position="157"/>
    </location>
</feature>
<dbReference type="InterPro" id="IPR000742">
    <property type="entry name" value="EGF"/>
</dbReference>
<dbReference type="PROSITE" id="PS00010">
    <property type="entry name" value="ASX_HYDROXYL"/>
    <property type="match status" value="4"/>
</dbReference>
<evidence type="ECO:0000256" key="2">
    <source>
        <dbReference type="ARBA" id="ARBA00022473"/>
    </source>
</evidence>
<dbReference type="InterPro" id="IPR001774">
    <property type="entry name" value="DSL"/>
</dbReference>
<evidence type="ECO:0000256" key="10">
    <source>
        <dbReference type="ARBA" id="ARBA00022843"/>
    </source>
</evidence>
<dbReference type="PANTHER" id="PTHR24049">
    <property type="entry name" value="CRUMBS FAMILY MEMBER"/>
    <property type="match status" value="1"/>
</dbReference>
<name>A0A8S3YIM8_9EUPU</name>
<feature type="disulfide bond" evidence="16">
    <location>
        <begin position="22"/>
        <end position="34"/>
    </location>
</feature>
<feature type="domain" description="EGF-like" evidence="18">
    <location>
        <begin position="179"/>
        <end position="212"/>
    </location>
</feature>
<dbReference type="GO" id="GO:0005886">
    <property type="term" value="C:plasma membrane"/>
    <property type="evidence" value="ECO:0007669"/>
    <property type="project" value="UniProtKB-SubCell"/>
</dbReference>
<dbReference type="SMART" id="SM00179">
    <property type="entry name" value="EGF_CA"/>
    <property type="match status" value="6"/>
</dbReference>
<dbReference type="PANTHER" id="PTHR24049:SF22">
    <property type="entry name" value="DROSOPHILA CRUMBS HOMOLOG"/>
    <property type="match status" value="1"/>
</dbReference>
<evidence type="ECO:0000256" key="4">
    <source>
        <dbReference type="ARBA" id="ARBA00022536"/>
    </source>
</evidence>
<feature type="non-terminal residue" evidence="20">
    <location>
        <position position="1"/>
    </location>
</feature>
<dbReference type="FunFam" id="2.10.25.10:FF:000321">
    <property type="entry name" value="Protein delta homolog 1"/>
    <property type="match status" value="1"/>
</dbReference>
<feature type="domain" description="EGF-like" evidence="18">
    <location>
        <begin position="226"/>
        <end position="264"/>
    </location>
</feature>
<proteinExistence type="predicted"/>
<evidence type="ECO:0000256" key="11">
    <source>
        <dbReference type="ARBA" id="ARBA00022989"/>
    </source>
</evidence>
<evidence type="ECO:0000256" key="8">
    <source>
        <dbReference type="ARBA" id="ARBA00022782"/>
    </source>
</evidence>
<keyword evidence="6 17" id="KW-0732">Signal</keyword>
<feature type="disulfide bond" evidence="15">
    <location>
        <begin position="147"/>
        <end position="156"/>
    </location>
</feature>
<keyword evidence="13 15" id="KW-1015">Disulfide bond</keyword>
<dbReference type="Pfam" id="PF00008">
    <property type="entry name" value="EGF"/>
    <property type="match status" value="3"/>
</dbReference>
<dbReference type="InterPro" id="IPR018097">
    <property type="entry name" value="EGF_Ca-bd_CS"/>
</dbReference>
<feature type="disulfide bond" evidence="15">
    <location>
        <begin position="235"/>
        <end position="252"/>
    </location>
</feature>
<keyword evidence="3" id="KW-1003">Cell membrane</keyword>
<comment type="function">
    <text evidence="17">Putative Notch ligand involved in the mediation of Notch signaling.</text>
</comment>
<dbReference type="SMART" id="SM00051">
    <property type="entry name" value="DSL"/>
    <property type="match status" value="1"/>
</dbReference>
<dbReference type="FunFam" id="2.10.25.140:FF:000001">
    <property type="entry name" value="Delta-like protein"/>
    <property type="match status" value="1"/>
</dbReference>
<organism evidence="20 21">
    <name type="scientific">Candidula unifasciata</name>
    <dbReference type="NCBI Taxonomy" id="100452"/>
    <lineage>
        <taxon>Eukaryota</taxon>
        <taxon>Metazoa</taxon>
        <taxon>Spiralia</taxon>
        <taxon>Lophotrochozoa</taxon>
        <taxon>Mollusca</taxon>
        <taxon>Gastropoda</taxon>
        <taxon>Heterobranchia</taxon>
        <taxon>Euthyneura</taxon>
        <taxon>Panpulmonata</taxon>
        <taxon>Eupulmonata</taxon>
        <taxon>Stylommatophora</taxon>
        <taxon>Helicina</taxon>
        <taxon>Helicoidea</taxon>
        <taxon>Geomitridae</taxon>
        <taxon>Candidula</taxon>
    </lineage>
</organism>
<evidence type="ECO:0000256" key="16">
    <source>
        <dbReference type="PROSITE-ProRule" id="PRU00377"/>
    </source>
</evidence>
<keyword evidence="9" id="KW-0106">Calcium</keyword>
<evidence type="ECO:0000256" key="7">
    <source>
        <dbReference type="ARBA" id="ARBA00022737"/>
    </source>
</evidence>
<keyword evidence="21" id="KW-1185">Reference proteome</keyword>
<feature type="domain" description="EGF-like" evidence="18">
    <location>
        <begin position="55"/>
        <end position="91"/>
    </location>
</feature>
<dbReference type="PROSITE" id="PS00022">
    <property type="entry name" value="EGF_1"/>
    <property type="match status" value="4"/>
</dbReference>
<evidence type="ECO:0000256" key="5">
    <source>
        <dbReference type="ARBA" id="ARBA00022692"/>
    </source>
</evidence>
<dbReference type="EMBL" id="CAJHNH020000345">
    <property type="protein sequence ID" value="CAG5117083.1"/>
    <property type="molecule type" value="Genomic_DNA"/>
</dbReference>
<keyword evidence="5 17" id="KW-0812">Transmembrane</keyword>
<keyword evidence="10" id="KW-0832">Ubl conjugation</keyword>
<gene>
    <name evidence="20" type="ORF">CUNI_LOCUS2641</name>
</gene>
<feature type="disulfide bond" evidence="16">
    <location>
        <begin position="43"/>
        <end position="52"/>
    </location>
</feature>
<dbReference type="GO" id="GO:0030154">
    <property type="term" value="P:cell differentiation"/>
    <property type="evidence" value="ECO:0007669"/>
    <property type="project" value="UniProtKB-KW"/>
</dbReference>
<evidence type="ECO:0000259" key="19">
    <source>
        <dbReference type="PROSITE" id="PS51051"/>
    </source>
</evidence>
<dbReference type="PROSITE" id="PS51051">
    <property type="entry name" value="DSL"/>
    <property type="match status" value="1"/>
</dbReference>
<keyword evidence="4 15" id="KW-0245">EGF-like domain</keyword>
<keyword evidence="2 17" id="KW-0217">Developmental protein</keyword>
<evidence type="ECO:0000256" key="6">
    <source>
        <dbReference type="ARBA" id="ARBA00022729"/>
    </source>
</evidence>
<keyword evidence="8" id="KW-0221">Differentiation</keyword>
<dbReference type="GO" id="GO:0023052">
    <property type="term" value="P:signaling"/>
    <property type="evidence" value="ECO:0007669"/>
    <property type="project" value="UniProtKB-ARBA"/>
</dbReference>
<accession>A0A8S3YIM8</accession>
<feature type="domain" description="EGF-like" evidence="18">
    <location>
        <begin position="266"/>
        <end position="300"/>
    </location>
</feature>
<dbReference type="Proteomes" id="UP000678393">
    <property type="component" value="Unassembled WGS sequence"/>
</dbReference>
<feature type="disulfide bond" evidence="15">
    <location>
        <begin position="328"/>
        <end position="337"/>
    </location>
</feature>
<dbReference type="InterPro" id="IPR001881">
    <property type="entry name" value="EGF-like_Ca-bd_dom"/>
</dbReference>
<dbReference type="SUPFAM" id="SSF57196">
    <property type="entry name" value="EGF/Laminin"/>
    <property type="match status" value="5"/>
</dbReference>
<dbReference type="CDD" id="cd00054">
    <property type="entry name" value="EGF_CA"/>
    <property type="match status" value="2"/>
</dbReference>
<dbReference type="Gene3D" id="2.10.25.10">
    <property type="entry name" value="Laminin"/>
    <property type="match status" value="6"/>
</dbReference>
<feature type="non-terminal residue" evidence="20">
    <location>
        <position position="353"/>
    </location>
</feature>
<protein>
    <recommendedName>
        <fullName evidence="17">Delta-like protein</fullName>
    </recommendedName>
</protein>
<dbReference type="InterPro" id="IPR000152">
    <property type="entry name" value="EGF-type_Asp/Asn_hydroxyl_site"/>
</dbReference>
<dbReference type="AlphaFoldDB" id="A0A8S3YIM8"/>
<dbReference type="InterPro" id="IPR013032">
    <property type="entry name" value="EGF-like_CS"/>
</dbReference>
<feature type="domain" description="EGF-like" evidence="18">
    <location>
        <begin position="302"/>
        <end position="338"/>
    </location>
</feature>
<dbReference type="PROSITE" id="PS01186">
    <property type="entry name" value="EGF_2"/>
    <property type="match status" value="3"/>
</dbReference>
<dbReference type="FunFam" id="2.10.25.10:FF:000391">
    <property type="entry name" value="Weary, isoform C"/>
    <property type="match status" value="1"/>
</dbReference>
<dbReference type="PROSITE" id="PS50026">
    <property type="entry name" value="EGF_3"/>
    <property type="match status" value="6"/>
</dbReference>
<dbReference type="OrthoDB" id="430340at2759"/>
<evidence type="ECO:0000256" key="13">
    <source>
        <dbReference type="ARBA" id="ARBA00023157"/>
    </source>
</evidence>
<evidence type="ECO:0000313" key="20">
    <source>
        <dbReference type="EMBL" id="CAG5117083.1"/>
    </source>
</evidence>
<evidence type="ECO:0000256" key="15">
    <source>
        <dbReference type="PROSITE-ProRule" id="PRU00076"/>
    </source>
</evidence>
<comment type="caution">
    <text evidence="15">Lacks conserved residue(s) required for the propagation of feature annotation.</text>
</comment>
<keyword evidence="12 17" id="KW-0472">Membrane</keyword>
<dbReference type="PROSITE" id="PS01187">
    <property type="entry name" value="EGF_CA"/>
    <property type="match status" value="2"/>
</dbReference>
<feature type="disulfide bond" evidence="15">
    <location>
        <begin position="290"/>
        <end position="299"/>
    </location>
</feature>
<dbReference type="Pfam" id="PF01414">
    <property type="entry name" value="DSL"/>
    <property type="match status" value="1"/>
</dbReference>
<keyword evidence="11 17" id="KW-1133">Transmembrane helix</keyword>
<dbReference type="Pfam" id="PF12661">
    <property type="entry name" value="hEGF"/>
    <property type="match status" value="3"/>
</dbReference>
<dbReference type="FunFam" id="2.10.25.10:FF:000004">
    <property type="entry name" value="Neurogenic locus notch 1"/>
    <property type="match status" value="1"/>
</dbReference>
<reference evidence="20" key="1">
    <citation type="submission" date="2021-04" db="EMBL/GenBank/DDBJ databases">
        <authorList>
            <consortium name="Molecular Ecology Group"/>
        </authorList>
    </citation>
    <scope>NUCLEOTIDE SEQUENCE</scope>
</reference>
<dbReference type="InterPro" id="IPR051022">
    <property type="entry name" value="Notch_Cell-Fate_Det"/>
</dbReference>
<evidence type="ECO:0000256" key="14">
    <source>
        <dbReference type="ARBA" id="ARBA00023180"/>
    </source>
</evidence>
<feature type="disulfide bond" evidence="15">
    <location>
        <begin position="254"/>
        <end position="263"/>
    </location>
</feature>
<evidence type="ECO:0000256" key="3">
    <source>
        <dbReference type="ARBA" id="ARBA00022475"/>
    </source>
</evidence>
<evidence type="ECO:0000256" key="17">
    <source>
        <dbReference type="RuleBase" id="RU280815"/>
    </source>
</evidence>
<keyword evidence="7 17" id="KW-0677">Repeat</keyword>
<feature type="domain" description="DSL" evidence="19">
    <location>
        <begin position="7"/>
        <end position="52"/>
    </location>
</feature>
<feature type="disulfide bond" evidence="16">
    <location>
        <begin position="9"/>
        <end position="18"/>
    </location>
</feature>
<dbReference type="GO" id="GO:0005509">
    <property type="term" value="F:calcium ion binding"/>
    <property type="evidence" value="ECO:0007669"/>
    <property type="project" value="InterPro"/>
</dbReference>
<keyword evidence="14" id="KW-0325">Glycoprotein</keyword>